<feature type="signal peptide" evidence="3">
    <location>
        <begin position="1"/>
        <end position="22"/>
    </location>
</feature>
<dbReference type="SUPFAM" id="SSF53850">
    <property type="entry name" value="Periplasmic binding protein-like II"/>
    <property type="match status" value="1"/>
</dbReference>
<keyword evidence="5" id="KW-1185">Reference proteome</keyword>
<dbReference type="PROSITE" id="PS51257">
    <property type="entry name" value="PROKAR_LIPOPROTEIN"/>
    <property type="match status" value="1"/>
</dbReference>
<evidence type="ECO:0000256" key="2">
    <source>
        <dbReference type="SAM" id="MobiDB-lite"/>
    </source>
</evidence>
<feature type="compositionally biased region" description="Polar residues" evidence="2">
    <location>
        <begin position="331"/>
        <end position="345"/>
    </location>
</feature>
<accession>A0ABP9KEI4</accession>
<feature type="region of interest" description="Disordered" evidence="2">
    <location>
        <begin position="320"/>
        <end position="345"/>
    </location>
</feature>
<comment type="caution">
    <text evidence="4">The sequence shown here is derived from an EMBL/GenBank/DDBJ whole genome shotgun (WGS) entry which is preliminary data.</text>
</comment>
<evidence type="ECO:0000313" key="4">
    <source>
        <dbReference type="EMBL" id="GAA5055184.1"/>
    </source>
</evidence>
<sequence length="345" mass="37069">MKSLFKVVAAGAVAAVVSGLTACGGAPGTTKPVSGVWSEVVSAAENEGRVLLYSSQKPANLEVLERAFEAKYPRIDLEFIRGTDSDINPRVETEHKTGRGTADVHMLTDATWVDNAAQSGVYSTDLIGPNLRAPEYQPDTSVIANRFALGSAAVFALGWNTSAVPQGLRTPRDLLDSKYRGKIGIVNPTGIASYVDMYRYYAETYGQDYWERIAELKPRVYPSALGIAQALTSGEIAVTPSVQPLVTEVAAGAPVNWALPESPWGTPWYSHVLSVAPHPNAAQVLVDFMATREGQTALNSGYAAALPNIPGAVVRAQQIASPDTKDLSPEKVSQYSQEWSKRFQN</sequence>
<protein>
    <submittedName>
        <fullName evidence="4">Extracellular solute-binding protein</fullName>
    </submittedName>
</protein>
<evidence type="ECO:0000313" key="5">
    <source>
        <dbReference type="Proteomes" id="UP001500603"/>
    </source>
</evidence>
<dbReference type="Gene3D" id="3.40.190.10">
    <property type="entry name" value="Periplasmic binding protein-like II"/>
    <property type="match status" value="2"/>
</dbReference>
<evidence type="ECO:0000256" key="3">
    <source>
        <dbReference type="SAM" id="SignalP"/>
    </source>
</evidence>
<proteinExistence type="predicted"/>
<dbReference type="Proteomes" id="UP001500603">
    <property type="component" value="Unassembled WGS sequence"/>
</dbReference>
<keyword evidence="1 3" id="KW-0732">Signal</keyword>
<name>A0ABP9KEI4_9NOCA</name>
<organism evidence="4 5">
    <name type="scientific">Nocardia callitridis</name>
    <dbReference type="NCBI Taxonomy" id="648753"/>
    <lineage>
        <taxon>Bacteria</taxon>
        <taxon>Bacillati</taxon>
        <taxon>Actinomycetota</taxon>
        <taxon>Actinomycetes</taxon>
        <taxon>Mycobacteriales</taxon>
        <taxon>Nocardiaceae</taxon>
        <taxon>Nocardia</taxon>
    </lineage>
</organism>
<dbReference type="EMBL" id="BAABJM010000002">
    <property type="protein sequence ID" value="GAA5055184.1"/>
    <property type="molecule type" value="Genomic_DNA"/>
</dbReference>
<reference evidence="5" key="1">
    <citation type="journal article" date="2019" name="Int. J. Syst. Evol. Microbiol.">
        <title>The Global Catalogue of Microorganisms (GCM) 10K type strain sequencing project: providing services to taxonomists for standard genome sequencing and annotation.</title>
        <authorList>
            <consortium name="The Broad Institute Genomics Platform"/>
            <consortium name="The Broad Institute Genome Sequencing Center for Infectious Disease"/>
            <person name="Wu L."/>
            <person name="Ma J."/>
        </authorList>
    </citation>
    <scope>NUCLEOTIDE SEQUENCE [LARGE SCALE GENOMIC DNA]</scope>
    <source>
        <strain evidence="5">JCM 18298</strain>
    </source>
</reference>
<dbReference type="RefSeq" id="WP_345496050.1">
    <property type="nucleotide sequence ID" value="NZ_BAABJM010000002.1"/>
</dbReference>
<dbReference type="PANTHER" id="PTHR30006">
    <property type="entry name" value="THIAMINE-BINDING PERIPLASMIC PROTEIN-RELATED"/>
    <property type="match status" value="1"/>
</dbReference>
<evidence type="ECO:0000256" key="1">
    <source>
        <dbReference type="ARBA" id="ARBA00022729"/>
    </source>
</evidence>
<dbReference type="Pfam" id="PF13531">
    <property type="entry name" value="SBP_bac_11"/>
    <property type="match status" value="1"/>
</dbReference>
<feature type="chain" id="PRO_5046851014" evidence="3">
    <location>
        <begin position="23"/>
        <end position="345"/>
    </location>
</feature>
<gene>
    <name evidence="4" type="ORF">GCM10023318_30990</name>
</gene>